<accession>A0A3D8Y7I8</accession>
<evidence type="ECO:0000313" key="2">
    <source>
        <dbReference type="Proteomes" id="UP000256373"/>
    </source>
</evidence>
<dbReference type="AlphaFoldDB" id="A0A3D8Y7I8"/>
<protein>
    <recommendedName>
        <fullName evidence="3">DUF4935 domain-containing protein</fullName>
    </recommendedName>
</protein>
<keyword evidence="2" id="KW-1185">Reference proteome</keyword>
<dbReference type="RefSeq" id="WP_115833037.1">
    <property type="nucleotide sequence ID" value="NZ_QNUL01000022.1"/>
</dbReference>
<proteinExistence type="predicted"/>
<reference evidence="1 2" key="1">
    <citation type="submission" date="2018-07" db="EMBL/GenBank/DDBJ databases">
        <title>Dyadobacter roseus sp. nov., isolated from rose rhizosphere soil.</title>
        <authorList>
            <person name="Chen L."/>
        </authorList>
    </citation>
    <scope>NUCLEOTIDE SEQUENCE [LARGE SCALE GENOMIC DNA]</scope>
    <source>
        <strain evidence="1 2">RS19</strain>
    </source>
</reference>
<dbReference type="EMBL" id="QNUL01000022">
    <property type="protein sequence ID" value="REA58221.1"/>
    <property type="molecule type" value="Genomic_DNA"/>
</dbReference>
<name>A0A3D8Y7I8_9BACT</name>
<dbReference type="Proteomes" id="UP000256373">
    <property type="component" value="Unassembled WGS sequence"/>
</dbReference>
<evidence type="ECO:0008006" key="3">
    <source>
        <dbReference type="Google" id="ProtNLM"/>
    </source>
</evidence>
<comment type="caution">
    <text evidence="1">The sequence shown here is derived from an EMBL/GenBank/DDBJ whole genome shotgun (WGS) entry which is preliminary data.</text>
</comment>
<organism evidence="1 2">
    <name type="scientific">Dyadobacter luteus</name>
    <dbReference type="NCBI Taxonomy" id="2259619"/>
    <lineage>
        <taxon>Bacteria</taxon>
        <taxon>Pseudomonadati</taxon>
        <taxon>Bacteroidota</taxon>
        <taxon>Cytophagia</taxon>
        <taxon>Cytophagales</taxon>
        <taxon>Spirosomataceae</taxon>
        <taxon>Dyadobacter</taxon>
    </lineage>
</organism>
<sequence length="303" mass="35965">MGNVCCLLDACTVINLIHIDDDDFLLKKIKRLDLHINETVFDEIRSNVYDRLSNNDSKYNNEEKVILFKKEIDRKVSFFRGKKSDNAELLKDLGSSYFNDIKEITGYTKKTNGELCSTAYALYLSRFNEKKIFFYTDDFPAKEFFSDFFEFQQIGQIKDTVDFLIFLYWIDEDFNTVQLDRILSDLYSQYAVEVTILKGRLNAFYREKVNGVFVKSQKDIASMIRDLVSQLENLDFRKLMCYWIYFESNKSRCKEVFDIIKQFHSVFEIETDTTSDTLLKKIQRTRSLIKKKKIYKWGDLILN</sequence>
<dbReference type="OrthoDB" id="1451040at2"/>
<gene>
    <name evidence="1" type="ORF">DSL64_21685</name>
</gene>
<evidence type="ECO:0000313" key="1">
    <source>
        <dbReference type="EMBL" id="REA58221.1"/>
    </source>
</evidence>